<evidence type="ECO:0000313" key="1">
    <source>
        <dbReference type="EMBL" id="PMD63518.1"/>
    </source>
</evidence>
<dbReference type="Proteomes" id="UP000235371">
    <property type="component" value="Unassembled WGS sequence"/>
</dbReference>
<name>A0A2J6TKL0_9HELO</name>
<keyword evidence="2" id="KW-1185">Reference proteome</keyword>
<reference evidence="1 2" key="1">
    <citation type="submission" date="2016-04" db="EMBL/GenBank/DDBJ databases">
        <title>A degradative enzymes factory behind the ericoid mycorrhizal symbiosis.</title>
        <authorList>
            <consortium name="DOE Joint Genome Institute"/>
            <person name="Martino E."/>
            <person name="Morin E."/>
            <person name="Grelet G."/>
            <person name="Kuo A."/>
            <person name="Kohler A."/>
            <person name="Daghino S."/>
            <person name="Barry K."/>
            <person name="Choi C."/>
            <person name="Cichocki N."/>
            <person name="Clum A."/>
            <person name="Copeland A."/>
            <person name="Hainaut M."/>
            <person name="Haridas S."/>
            <person name="Labutti K."/>
            <person name="Lindquist E."/>
            <person name="Lipzen A."/>
            <person name="Khouja H.-R."/>
            <person name="Murat C."/>
            <person name="Ohm R."/>
            <person name="Olson A."/>
            <person name="Spatafora J."/>
            <person name="Veneault-Fourrey C."/>
            <person name="Henrissat B."/>
            <person name="Grigoriev I."/>
            <person name="Martin F."/>
            <person name="Perotto S."/>
        </authorList>
    </citation>
    <scope>NUCLEOTIDE SEQUENCE [LARGE SCALE GENOMIC DNA]</scope>
    <source>
        <strain evidence="1 2">E</strain>
    </source>
</reference>
<evidence type="ECO:0000313" key="2">
    <source>
        <dbReference type="Proteomes" id="UP000235371"/>
    </source>
</evidence>
<dbReference type="AlphaFoldDB" id="A0A2J6TKL0"/>
<accession>A0A2J6TKL0</accession>
<dbReference type="RefSeq" id="XP_024740422.1">
    <property type="nucleotide sequence ID" value="XM_024882675.1"/>
</dbReference>
<organism evidence="1 2">
    <name type="scientific">Hyaloscypha bicolor E</name>
    <dbReference type="NCBI Taxonomy" id="1095630"/>
    <lineage>
        <taxon>Eukaryota</taxon>
        <taxon>Fungi</taxon>
        <taxon>Dikarya</taxon>
        <taxon>Ascomycota</taxon>
        <taxon>Pezizomycotina</taxon>
        <taxon>Leotiomycetes</taxon>
        <taxon>Helotiales</taxon>
        <taxon>Hyaloscyphaceae</taxon>
        <taxon>Hyaloscypha</taxon>
        <taxon>Hyaloscypha bicolor</taxon>
    </lineage>
</organism>
<sequence>MTNAGVSIHIPLVNTTEHKVDCGILAYRYPDDVRGPIGLDLRYAGINSEVVQTYVVLGHEHSRFHCKWLSTIDQESASLAQRRPVMLLRRQDLQHSLFMWDRGRSTFRNTLLPTTFFLPEDFLSYSLPFPGNLDAGAIQFRKQDRSFLAMFGLRERNGLQKPYLRLD</sequence>
<dbReference type="GeneID" id="36590752"/>
<protein>
    <submittedName>
        <fullName evidence="1">Uncharacterized protein</fullName>
    </submittedName>
</protein>
<dbReference type="InParanoid" id="A0A2J6TKL0"/>
<proteinExistence type="predicted"/>
<dbReference type="EMBL" id="KZ613780">
    <property type="protein sequence ID" value="PMD63518.1"/>
    <property type="molecule type" value="Genomic_DNA"/>
</dbReference>
<gene>
    <name evidence="1" type="ORF">K444DRAFT_626598</name>
</gene>